<dbReference type="Proteomes" id="UP001642260">
    <property type="component" value="Unassembled WGS sequence"/>
</dbReference>
<feature type="region of interest" description="Disordered" evidence="1">
    <location>
        <begin position="263"/>
        <end position="311"/>
    </location>
</feature>
<reference evidence="2 3" key="1">
    <citation type="submission" date="2022-03" db="EMBL/GenBank/DDBJ databases">
        <authorList>
            <person name="Macdonald S."/>
            <person name="Ahmed S."/>
            <person name="Newling K."/>
        </authorList>
    </citation>
    <scope>NUCLEOTIDE SEQUENCE [LARGE SCALE GENOMIC DNA]</scope>
</reference>
<keyword evidence="3" id="KW-1185">Reference proteome</keyword>
<organism evidence="2 3">
    <name type="scientific">Eruca vesicaria subsp. sativa</name>
    <name type="common">Garden rocket</name>
    <name type="synonym">Eruca sativa</name>
    <dbReference type="NCBI Taxonomy" id="29727"/>
    <lineage>
        <taxon>Eukaryota</taxon>
        <taxon>Viridiplantae</taxon>
        <taxon>Streptophyta</taxon>
        <taxon>Embryophyta</taxon>
        <taxon>Tracheophyta</taxon>
        <taxon>Spermatophyta</taxon>
        <taxon>Magnoliopsida</taxon>
        <taxon>eudicotyledons</taxon>
        <taxon>Gunneridae</taxon>
        <taxon>Pentapetalae</taxon>
        <taxon>rosids</taxon>
        <taxon>malvids</taxon>
        <taxon>Brassicales</taxon>
        <taxon>Brassicaceae</taxon>
        <taxon>Brassiceae</taxon>
        <taxon>Eruca</taxon>
    </lineage>
</organism>
<sequence>MPPLSDITLLCTFGAKRVAEFHFLCRSDFTIGASTYVVGEGQDEATRARYERLVLGERLVVSEGVMKEVFGEEEMAILHRVALEMAYADRILGRGSNEGVVRRMEIIQLDDDAEMADVSQAVASSEGTVAENRGTIVTVESQQLTPTPASEAPSVVWDVGLDLFDYPEMYNSELGRRKLAEDAAFWEAVIQANLEDDEEVMYIASHNEIRVGLASEGRRQEGNGEGSSSSANVICSPLVGADVTTKEKEVGSNDNGVTEVIELDADEGGNSNMPAVTVTVAGASASTDGQKEAGHKSGNTSSEGSDNDGGS</sequence>
<name>A0ABC8KBV6_ERUVS</name>
<protein>
    <submittedName>
        <fullName evidence="2">Uncharacterized protein</fullName>
    </submittedName>
</protein>
<dbReference type="EMBL" id="CAKOAT010202932">
    <property type="protein sequence ID" value="CAH8355049.1"/>
    <property type="molecule type" value="Genomic_DNA"/>
</dbReference>
<proteinExistence type="predicted"/>
<evidence type="ECO:0000313" key="2">
    <source>
        <dbReference type="EMBL" id="CAH8355049.1"/>
    </source>
</evidence>
<evidence type="ECO:0000313" key="3">
    <source>
        <dbReference type="Proteomes" id="UP001642260"/>
    </source>
</evidence>
<evidence type="ECO:0000256" key="1">
    <source>
        <dbReference type="SAM" id="MobiDB-lite"/>
    </source>
</evidence>
<accession>A0ABC8KBV6</accession>
<feature type="compositionally biased region" description="Low complexity" evidence="1">
    <location>
        <begin position="275"/>
        <end position="287"/>
    </location>
</feature>
<gene>
    <name evidence="2" type="ORF">ERUC_LOCUS20804</name>
</gene>
<comment type="caution">
    <text evidence="2">The sequence shown here is derived from an EMBL/GenBank/DDBJ whole genome shotgun (WGS) entry which is preliminary data.</text>
</comment>
<dbReference type="AlphaFoldDB" id="A0ABC8KBV6"/>